<reference evidence="4" key="1">
    <citation type="submission" date="2016-10" db="EMBL/GenBank/DDBJ databases">
        <authorList>
            <person name="Varghese N."/>
            <person name="Submissions S."/>
        </authorList>
    </citation>
    <scope>NUCLEOTIDE SEQUENCE [LARGE SCALE GENOMIC DNA]</scope>
    <source>
        <strain evidence="4">DSM 17616</strain>
    </source>
</reference>
<evidence type="ECO:0000313" key="4">
    <source>
        <dbReference type="Proteomes" id="UP000199371"/>
    </source>
</evidence>
<dbReference type="AlphaFoldDB" id="A0A1H6K5N4"/>
<dbReference type="InterPro" id="IPR023361">
    <property type="entry name" value="DUF1285_beta_roll_sf"/>
</dbReference>
<feature type="domain" description="DUF1285" evidence="2">
    <location>
        <begin position="84"/>
        <end position="175"/>
    </location>
</feature>
<dbReference type="Pfam" id="PF21028">
    <property type="entry name" value="DUF1285_C"/>
    <property type="match status" value="1"/>
</dbReference>
<keyword evidence="4" id="KW-1185">Reference proteome</keyword>
<dbReference type="Pfam" id="PF06938">
    <property type="entry name" value="DUF1285_N"/>
    <property type="match status" value="1"/>
</dbReference>
<accession>A0A1H6K5N4</accession>
<dbReference type="InterPro" id="IPR048341">
    <property type="entry name" value="DUF1285_N"/>
</dbReference>
<protein>
    <recommendedName>
        <fullName evidence="5">DUF1285 domain-containing protein</fullName>
    </recommendedName>
</protein>
<organism evidence="3 4">
    <name type="scientific">Rheinheimera pacifica</name>
    <dbReference type="NCBI Taxonomy" id="173990"/>
    <lineage>
        <taxon>Bacteria</taxon>
        <taxon>Pseudomonadati</taxon>
        <taxon>Pseudomonadota</taxon>
        <taxon>Gammaproteobacteria</taxon>
        <taxon>Chromatiales</taxon>
        <taxon>Chromatiaceae</taxon>
        <taxon>Rheinheimera</taxon>
    </lineage>
</organism>
<evidence type="ECO:0000313" key="3">
    <source>
        <dbReference type="EMBL" id="SEH66732.1"/>
    </source>
</evidence>
<dbReference type="RefSeq" id="WP_092790380.1">
    <property type="nucleotide sequence ID" value="NZ_FNXF01000002.1"/>
</dbReference>
<name>A0A1H6K5N4_9GAMM</name>
<dbReference type="InterPro" id="IPR048342">
    <property type="entry name" value="DUF1285_C"/>
</dbReference>
<dbReference type="Gene3D" id="2.30.270.10">
    <property type="entry name" value="duf1285 protein"/>
    <property type="match status" value="1"/>
</dbReference>
<sequence>MTDLSALQQQLAGPDLAPVESWNPPFCGDIPLHIDAQGQWFYQHSLIQRPALVKLFASVLIYQHGEHFLQTPVEKVRITVADAPLLITDWQWTDTATGPALLLSTNLQHQLLLSAQYPMIVRQDPQQQLLPYIQLWHGLQAKLSRNVYYQLSGQARPVYCNGKQHFQLKSAGYPYTFAIV</sequence>
<dbReference type="PIRSF" id="PIRSF029557">
    <property type="entry name" value="UCP029557"/>
    <property type="match status" value="1"/>
</dbReference>
<dbReference type="STRING" id="173990.SAMN05660691_00763"/>
<dbReference type="OrthoDB" id="3078366at2"/>
<evidence type="ECO:0000259" key="1">
    <source>
        <dbReference type="Pfam" id="PF06938"/>
    </source>
</evidence>
<feature type="domain" description="DUF1285" evidence="1">
    <location>
        <begin position="17"/>
        <end position="83"/>
    </location>
</feature>
<proteinExistence type="predicted"/>
<dbReference type="InterPro" id="IPR010707">
    <property type="entry name" value="DUF1285"/>
</dbReference>
<dbReference type="Gene3D" id="3.10.540.10">
    <property type="entry name" value="duf1285 like domain"/>
    <property type="match status" value="1"/>
</dbReference>
<evidence type="ECO:0000259" key="2">
    <source>
        <dbReference type="Pfam" id="PF21028"/>
    </source>
</evidence>
<dbReference type="EMBL" id="FNXF01000002">
    <property type="protein sequence ID" value="SEH66732.1"/>
    <property type="molecule type" value="Genomic_DNA"/>
</dbReference>
<gene>
    <name evidence="3" type="ORF">SAMN05660691_00763</name>
</gene>
<dbReference type="Proteomes" id="UP000199371">
    <property type="component" value="Unassembled WGS sequence"/>
</dbReference>
<evidence type="ECO:0008006" key="5">
    <source>
        <dbReference type="Google" id="ProtNLM"/>
    </source>
</evidence>